<dbReference type="KEGG" id="nnu:104605392"/>
<evidence type="ECO:0000259" key="4">
    <source>
        <dbReference type="PROSITE" id="PS50157"/>
    </source>
</evidence>
<dbReference type="OrthoDB" id="9514740at2759"/>
<dbReference type="GO" id="GO:0008270">
    <property type="term" value="F:zinc ion binding"/>
    <property type="evidence" value="ECO:0007669"/>
    <property type="project" value="UniProtKB-KW"/>
</dbReference>
<dbReference type="GeneID" id="104605392"/>
<dbReference type="eggNOG" id="ENOG502QRA6">
    <property type="taxonomic scope" value="Eukaryota"/>
</dbReference>
<evidence type="ECO:0000256" key="2">
    <source>
        <dbReference type="SAM" id="MobiDB-lite"/>
    </source>
</evidence>
<dbReference type="FunCoup" id="A0A1U8AL17">
    <property type="interactions" value="12"/>
</dbReference>
<feature type="signal peptide" evidence="3">
    <location>
        <begin position="1"/>
        <end position="31"/>
    </location>
</feature>
<evidence type="ECO:0000256" key="3">
    <source>
        <dbReference type="SAM" id="SignalP"/>
    </source>
</evidence>
<evidence type="ECO:0000313" key="6">
    <source>
        <dbReference type="RefSeq" id="XP_010268436.1"/>
    </source>
</evidence>
<keyword evidence="1" id="KW-0862">Zinc</keyword>
<keyword evidence="5" id="KW-1185">Reference proteome</keyword>
<gene>
    <name evidence="6" type="primary">LOC104605392</name>
</gene>
<accession>A0A1U8AL17</accession>
<dbReference type="STRING" id="4432.A0A1U8AL17"/>
<dbReference type="SUPFAM" id="SSF56399">
    <property type="entry name" value="ADP-ribosylation"/>
    <property type="match status" value="1"/>
</dbReference>
<proteinExistence type="predicted"/>
<dbReference type="PANTHER" id="PTHR31681">
    <property type="entry name" value="C2H2-LIKE ZINC FINGER PROTEIN"/>
    <property type="match status" value="1"/>
</dbReference>
<dbReference type="PROSITE" id="PS00028">
    <property type="entry name" value="ZINC_FINGER_C2H2_1"/>
    <property type="match status" value="1"/>
</dbReference>
<feature type="domain" description="C2H2-type" evidence="4">
    <location>
        <begin position="180"/>
        <end position="208"/>
    </location>
</feature>
<dbReference type="InParanoid" id="A0A1U8AL17"/>
<feature type="region of interest" description="Disordered" evidence="2">
    <location>
        <begin position="124"/>
        <end position="149"/>
    </location>
</feature>
<sequence>MKDRVRSATSVFYFLALLFMAVSTFFHTTSTEKQQHPKCKRKQQKKLSSWDQIKSLLTCKQIVGSRVHDPSRNVGGYLKLGASCSSICSFKDVVHGNTRVVHRADNSPESSSLGQETALLSRKAVTASSNRSSSGSMRSSGGGAYSSSSRGKQLIKLSGCYECHMIVDPARIPSSRSTICACPDCGEVFPKIESLELHQSIRHAVTELGPEDSGRNIVEIIFKSSWLKKDNPICKIERILKVHNTQRTIQRFEDCRDAVKARVSNSTKKNPRCAADGNELLRFHCTTLTCELGARGSTSLCGCIPGCGVCTIIRHGFPGKVHDSKGVRTTASSGKAHDSLGSVEGRRAMLVCRVIAGRVKRIADDAPADEESMSTATYECDSVAGYAGVYTNHEELFIFNPRAILPCFVVIYKALN</sequence>
<dbReference type="OMA" id="TPRSTIC"/>
<keyword evidence="3" id="KW-0732">Signal</keyword>
<dbReference type="InterPro" id="IPR013087">
    <property type="entry name" value="Znf_C2H2_type"/>
</dbReference>
<dbReference type="RefSeq" id="XP_010268436.1">
    <property type="nucleotide sequence ID" value="XM_010270134.2"/>
</dbReference>
<dbReference type="Proteomes" id="UP000189703">
    <property type="component" value="Unplaced"/>
</dbReference>
<dbReference type="FunFam" id="3.90.228.10:FF:000015">
    <property type="entry name" value="C2H2-like zinc finger protein"/>
    <property type="match status" value="1"/>
</dbReference>
<organism evidence="5 6">
    <name type="scientific">Nelumbo nucifera</name>
    <name type="common">Sacred lotus</name>
    <dbReference type="NCBI Taxonomy" id="4432"/>
    <lineage>
        <taxon>Eukaryota</taxon>
        <taxon>Viridiplantae</taxon>
        <taxon>Streptophyta</taxon>
        <taxon>Embryophyta</taxon>
        <taxon>Tracheophyta</taxon>
        <taxon>Spermatophyta</taxon>
        <taxon>Magnoliopsida</taxon>
        <taxon>Proteales</taxon>
        <taxon>Nelumbonaceae</taxon>
        <taxon>Nelumbo</taxon>
    </lineage>
</organism>
<dbReference type="AlphaFoldDB" id="A0A1U8AL17"/>
<protein>
    <submittedName>
        <fullName evidence="6">Uncharacterized protein LOC104605392</fullName>
    </submittedName>
</protein>
<keyword evidence="1" id="KW-0863">Zinc-finger</keyword>
<evidence type="ECO:0000313" key="5">
    <source>
        <dbReference type="Proteomes" id="UP000189703"/>
    </source>
</evidence>
<name>A0A1U8AL17_NELNU</name>
<reference evidence="6" key="1">
    <citation type="submission" date="2025-08" db="UniProtKB">
        <authorList>
            <consortium name="RefSeq"/>
        </authorList>
    </citation>
    <scope>IDENTIFICATION</scope>
</reference>
<dbReference type="PROSITE" id="PS50157">
    <property type="entry name" value="ZINC_FINGER_C2H2_2"/>
    <property type="match status" value="1"/>
</dbReference>
<feature type="compositionally biased region" description="Low complexity" evidence="2">
    <location>
        <begin position="128"/>
        <end position="149"/>
    </location>
</feature>
<keyword evidence="1" id="KW-0479">Metal-binding</keyword>
<feature type="chain" id="PRO_5010531693" evidence="3">
    <location>
        <begin position="32"/>
        <end position="416"/>
    </location>
</feature>
<evidence type="ECO:0000256" key="1">
    <source>
        <dbReference type="PROSITE-ProRule" id="PRU00042"/>
    </source>
</evidence>
<dbReference type="PANTHER" id="PTHR31681:SF12">
    <property type="entry name" value="C2H2-LIKE ZINC FINGER PROTEIN"/>
    <property type="match status" value="1"/>
</dbReference>
<dbReference type="Gene3D" id="3.90.228.10">
    <property type="match status" value="1"/>
</dbReference>